<keyword evidence="4" id="KW-1185">Reference proteome</keyword>
<feature type="transmembrane region" description="Helical" evidence="1">
    <location>
        <begin position="163"/>
        <end position="188"/>
    </location>
</feature>
<dbReference type="InterPro" id="IPR000326">
    <property type="entry name" value="PAP2/HPO"/>
</dbReference>
<sequence length="238" mass="24937">MHGPTPPGGWCVRAAAALGGLAVLVIALTALEWRPLLALDRGVATGLHSPALAHPGWTHTHRVLTDWVWDPWTFRLLLALAVVWLVWRGERLLALWTAGTALVGTGVQQGLKALLGRERPRWKEPVDSADFAAMPSGHAMTAALGCVLLLWLLRGRGGAVGAVLWRCALGFACVSVAGVAFTRVWLGVHWLTDTVAGVLLGTALGLASLAVARASGRRGELLPGPVVRGPGVAGSHGL</sequence>
<keyword evidence="1" id="KW-1133">Transmembrane helix</keyword>
<proteinExistence type="predicted"/>
<dbReference type="Proteomes" id="UP001214441">
    <property type="component" value="Unassembled WGS sequence"/>
</dbReference>
<dbReference type="Pfam" id="PF01569">
    <property type="entry name" value="PAP2"/>
    <property type="match status" value="1"/>
</dbReference>
<dbReference type="RefSeq" id="WP_274042545.1">
    <property type="nucleotide sequence ID" value="NZ_JANCPR020000054.1"/>
</dbReference>
<feature type="transmembrane region" description="Helical" evidence="1">
    <location>
        <begin position="194"/>
        <end position="212"/>
    </location>
</feature>
<dbReference type="SMART" id="SM00014">
    <property type="entry name" value="acidPPc"/>
    <property type="match status" value="1"/>
</dbReference>
<feature type="domain" description="Phosphatidic acid phosphatase type 2/haloperoxidase" evidence="2">
    <location>
        <begin position="93"/>
        <end position="209"/>
    </location>
</feature>
<dbReference type="Gene3D" id="1.20.144.10">
    <property type="entry name" value="Phosphatidic acid phosphatase type 2/haloperoxidase"/>
    <property type="match status" value="1"/>
</dbReference>
<dbReference type="EMBL" id="JANCPR020000054">
    <property type="protein sequence ID" value="MDJ1137266.1"/>
    <property type="molecule type" value="Genomic_DNA"/>
</dbReference>
<feature type="transmembrane region" description="Helical" evidence="1">
    <location>
        <begin position="12"/>
        <end position="31"/>
    </location>
</feature>
<evidence type="ECO:0000313" key="4">
    <source>
        <dbReference type="Proteomes" id="UP001214441"/>
    </source>
</evidence>
<evidence type="ECO:0000259" key="2">
    <source>
        <dbReference type="SMART" id="SM00014"/>
    </source>
</evidence>
<comment type="caution">
    <text evidence="3">The sequence shown here is derived from an EMBL/GenBank/DDBJ whole genome shotgun (WGS) entry which is preliminary data.</text>
</comment>
<name>A0ABT7A7G7_9ACTN</name>
<dbReference type="SUPFAM" id="SSF48317">
    <property type="entry name" value="Acid phosphatase/Vanadium-dependent haloperoxidase"/>
    <property type="match status" value="1"/>
</dbReference>
<dbReference type="InterPro" id="IPR036938">
    <property type="entry name" value="PAP2/HPO_sf"/>
</dbReference>
<protein>
    <submittedName>
        <fullName evidence="3">Phosphatase PAP2 family protein</fullName>
    </submittedName>
</protein>
<evidence type="ECO:0000313" key="3">
    <source>
        <dbReference type="EMBL" id="MDJ1137266.1"/>
    </source>
</evidence>
<accession>A0ABT7A7G7</accession>
<keyword evidence="1" id="KW-0812">Transmembrane</keyword>
<keyword evidence="1" id="KW-0472">Membrane</keyword>
<reference evidence="3 4" key="1">
    <citation type="submission" date="2023-05" db="EMBL/GenBank/DDBJ databases">
        <title>Streptantibioticus silvisoli sp. nov., acidotolerant actinomycetes 1 from pine litter.</title>
        <authorList>
            <person name="Swiecimska M."/>
            <person name="Golinska P."/>
            <person name="Sangal V."/>
            <person name="Wachnowicz B."/>
            <person name="Goodfellow M."/>
        </authorList>
    </citation>
    <scope>NUCLEOTIDE SEQUENCE [LARGE SCALE GENOMIC DNA]</scope>
    <source>
        <strain evidence="3 4">DSM 42109</strain>
    </source>
</reference>
<organism evidence="3 4">
    <name type="scientific">Streptomyces iconiensis</name>
    <dbReference type="NCBI Taxonomy" id="1384038"/>
    <lineage>
        <taxon>Bacteria</taxon>
        <taxon>Bacillati</taxon>
        <taxon>Actinomycetota</taxon>
        <taxon>Actinomycetes</taxon>
        <taxon>Kitasatosporales</taxon>
        <taxon>Streptomycetaceae</taxon>
        <taxon>Streptomyces</taxon>
    </lineage>
</organism>
<feature type="transmembrane region" description="Helical" evidence="1">
    <location>
        <begin position="93"/>
        <end position="111"/>
    </location>
</feature>
<dbReference type="PANTHER" id="PTHR14969:SF13">
    <property type="entry name" value="AT30094P"/>
    <property type="match status" value="1"/>
</dbReference>
<feature type="transmembrane region" description="Helical" evidence="1">
    <location>
        <begin position="67"/>
        <end position="86"/>
    </location>
</feature>
<feature type="transmembrane region" description="Helical" evidence="1">
    <location>
        <begin position="131"/>
        <end position="151"/>
    </location>
</feature>
<dbReference type="PANTHER" id="PTHR14969">
    <property type="entry name" value="SPHINGOSINE-1-PHOSPHATE PHOSPHOHYDROLASE"/>
    <property type="match status" value="1"/>
</dbReference>
<evidence type="ECO:0000256" key="1">
    <source>
        <dbReference type="SAM" id="Phobius"/>
    </source>
</evidence>
<gene>
    <name evidence="3" type="ORF">NMN56_036030</name>
</gene>